<keyword evidence="5" id="KW-0378">Hydrolase</keyword>
<dbReference type="Proteomes" id="UP000613066">
    <property type="component" value="Unassembled WGS sequence"/>
</dbReference>
<dbReference type="AlphaFoldDB" id="A0A851NSW1"/>
<keyword evidence="3" id="KW-0540">Nuclease</keyword>
<keyword evidence="1" id="KW-0808">Transferase</keyword>
<protein>
    <submittedName>
        <fullName evidence="8">POK18 protein</fullName>
    </submittedName>
</protein>
<feature type="non-terminal residue" evidence="8">
    <location>
        <position position="1"/>
    </location>
</feature>
<organism evidence="8 9">
    <name type="scientific">Penelope pileata</name>
    <dbReference type="NCBI Taxonomy" id="1118817"/>
    <lineage>
        <taxon>Eukaryota</taxon>
        <taxon>Metazoa</taxon>
        <taxon>Chordata</taxon>
        <taxon>Craniata</taxon>
        <taxon>Vertebrata</taxon>
        <taxon>Euteleostomi</taxon>
        <taxon>Archelosauria</taxon>
        <taxon>Archosauria</taxon>
        <taxon>Dinosauria</taxon>
        <taxon>Saurischia</taxon>
        <taxon>Theropoda</taxon>
        <taxon>Coelurosauria</taxon>
        <taxon>Aves</taxon>
        <taxon>Neognathae</taxon>
        <taxon>Galloanserae</taxon>
        <taxon>Galliformes</taxon>
        <taxon>Cracidae</taxon>
        <taxon>Penelope</taxon>
    </lineage>
</organism>
<proteinExistence type="predicted"/>
<dbReference type="InterPro" id="IPR043128">
    <property type="entry name" value="Rev_trsase/Diguanyl_cyclase"/>
</dbReference>
<dbReference type="Gene3D" id="3.30.70.270">
    <property type="match status" value="1"/>
</dbReference>
<dbReference type="Pfam" id="PF06817">
    <property type="entry name" value="RVT_thumb"/>
    <property type="match status" value="1"/>
</dbReference>
<dbReference type="OrthoDB" id="422540at2759"/>
<dbReference type="EMBL" id="WBMW01001767">
    <property type="protein sequence ID" value="NXC41232.1"/>
    <property type="molecule type" value="Genomic_DNA"/>
</dbReference>
<evidence type="ECO:0000256" key="5">
    <source>
        <dbReference type="ARBA" id="ARBA00022801"/>
    </source>
</evidence>
<dbReference type="GO" id="GO:0016787">
    <property type="term" value="F:hydrolase activity"/>
    <property type="evidence" value="ECO:0007669"/>
    <property type="project" value="UniProtKB-KW"/>
</dbReference>
<dbReference type="GO" id="GO:0004519">
    <property type="term" value="F:endonuclease activity"/>
    <property type="evidence" value="ECO:0007669"/>
    <property type="project" value="UniProtKB-KW"/>
</dbReference>
<gene>
    <name evidence="8" type="primary">Ervk18_0</name>
    <name evidence="8" type="ORF">PENPIL_R15677</name>
</gene>
<dbReference type="PANTHER" id="PTHR41694">
    <property type="entry name" value="ENDOGENOUS RETROVIRUS GROUP K MEMBER POL PROTEIN"/>
    <property type="match status" value="1"/>
</dbReference>
<dbReference type="GO" id="GO:0003964">
    <property type="term" value="F:RNA-directed DNA polymerase activity"/>
    <property type="evidence" value="ECO:0007669"/>
    <property type="project" value="UniProtKB-KW"/>
</dbReference>
<feature type="non-terminal residue" evidence="8">
    <location>
        <position position="56"/>
    </location>
</feature>
<keyword evidence="4" id="KW-0255">Endonuclease</keyword>
<evidence type="ECO:0000313" key="8">
    <source>
        <dbReference type="EMBL" id="NXC41232.1"/>
    </source>
</evidence>
<dbReference type="PANTHER" id="PTHR41694:SF3">
    <property type="entry name" value="RNA-DIRECTED DNA POLYMERASE-RELATED"/>
    <property type="match status" value="1"/>
</dbReference>
<evidence type="ECO:0000259" key="7">
    <source>
        <dbReference type="Pfam" id="PF06817"/>
    </source>
</evidence>
<dbReference type="GO" id="GO:0035613">
    <property type="term" value="F:RNA stem-loop binding"/>
    <property type="evidence" value="ECO:0007669"/>
    <property type="project" value="TreeGrafter"/>
</dbReference>
<keyword evidence="2" id="KW-0548">Nucleotidyltransferase</keyword>
<dbReference type="InterPro" id="IPR010661">
    <property type="entry name" value="RVT_thumb"/>
</dbReference>
<keyword evidence="6" id="KW-0695">RNA-directed DNA polymerase</keyword>
<keyword evidence="9" id="KW-1185">Reference proteome</keyword>
<sequence length="56" mass="6196">NVQPQTLTLGTSINTLSDLQKLLRTINWIRPLIGISTEDLCLLFKLLEGDSDLSSP</sequence>
<accession>A0A851NSW1</accession>
<comment type="caution">
    <text evidence="8">The sequence shown here is derived from an EMBL/GenBank/DDBJ whole genome shotgun (WGS) entry which is preliminary data.</text>
</comment>
<name>A0A851NSW1_9GALL</name>
<evidence type="ECO:0000256" key="1">
    <source>
        <dbReference type="ARBA" id="ARBA00022679"/>
    </source>
</evidence>
<evidence type="ECO:0000256" key="3">
    <source>
        <dbReference type="ARBA" id="ARBA00022722"/>
    </source>
</evidence>
<evidence type="ECO:0000256" key="4">
    <source>
        <dbReference type="ARBA" id="ARBA00022759"/>
    </source>
</evidence>
<evidence type="ECO:0000256" key="2">
    <source>
        <dbReference type="ARBA" id="ARBA00022695"/>
    </source>
</evidence>
<evidence type="ECO:0000256" key="6">
    <source>
        <dbReference type="ARBA" id="ARBA00022918"/>
    </source>
</evidence>
<evidence type="ECO:0000313" key="9">
    <source>
        <dbReference type="Proteomes" id="UP000613066"/>
    </source>
</evidence>
<reference evidence="8" key="1">
    <citation type="submission" date="2019-09" db="EMBL/GenBank/DDBJ databases">
        <title>Bird 10,000 Genomes (B10K) Project - Family phase.</title>
        <authorList>
            <person name="Zhang G."/>
        </authorList>
    </citation>
    <scope>NUCLEOTIDE SEQUENCE</scope>
    <source>
        <strain evidence="8">B10K-DU-001-08</strain>
        <tissue evidence="8">Muscle</tissue>
    </source>
</reference>
<feature type="domain" description="Reverse transcriptase thumb" evidence="7">
    <location>
        <begin position="11"/>
        <end position="56"/>
    </location>
</feature>